<evidence type="ECO:0000256" key="1">
    <source>
        <dbReference type="ARBA" id="ARBA00004123"/>
    </source>
</evidence>
<dbReference type="Gene3D" id="4.10.280.10">
    <property type="entry name" value="Helix-loop-helix DNA-binding domain"/>
    <property type="match status" value="1"/>
</dbReference>
<evidence type="ECO:0000256" key="7">
    <source>
        <dbReference type="SAM" id="MobiDB-lite"/>
    </source>
</evidence>
<dbReference type="SUPFAM" id="SSF55785">
    <property type="entry name" value="PYP-like sensor domain (PAS domain)"/>
    <property type="match status" value="2"/>
</dbReference>
<evidence type="ECO:0000256" key="5">
    <source>
        <dbReference type="ARBA" id="ARBA00023163"/>
    </source>
</evidence>
<evidence type="ECO:0000256" key="3">
    <source>
        <dbReference type="ARBA" id="ARBA00023015"/>
    </source>
</evidence>
<dbReference type="InterPro" id="IPR036638">
    <property type="entry name" value="HLH_DNA-bd_sf"/>
</dbReference>
<evidence type="ECO:0000256" key="2">
    <source>
        <dbReference type="ARBA" id="ARBA00022737"/>
    </source>
</evidence>
<dbReference type="Pfam" id="PF08447">
    <property type="entry name" value="PAS_3"/>
    <property type="match status" value="1"/>
</dbReference>
<name>A0ABM0LXA1_SACKO</name>
<feature type="region of interest" description="Disordered" evidence="7">
    <location>
        <begin position="697"/>
        <end position="733"/>
    </location>
</feature>
<keyword evidence="3" id="KW-0805">Transcription regulation</keyword>
<evidence type="ECO:0000259" key="9">
    <source>
        <dbReference type="PROSITE" id="PS50888"/>
    </source>
</evidence>
<dbReference type="CDD" id="cd19733">
    <property type="entry name" value="bHLH-PAS_trachealess_like"/>
    <property type="match status" value="1"/>
</dbReference>
<reference evidence="11" key="1">
    <citation type="submission" date="2025-08" db="UniProtKB">
        <authorList>
            <consortium name="RefSeq"/>
        </authorList>
    </citation>
    <scope>IDENTIFICATION</scope>
    <source>
        <tissue evidence="11">Testes</tissue>
    </source>
</reference>
<feature type="compositionally biased region" description="Basic residues" evidence="7">
    <location>
        <begin position="504"/>
        <end position="526"/>
    </location>
</feature>
<dbReference type="PANTHER" id="PTHR23043">
    <property type="entry name" value="HYPOXIA-INDUCIBLE FACTOR 1 ALPHA"/>
    <property type="match status" value="1"/>
</dbReference>
<keyword evidence="5" id="KW-0804">Transcription</keyword>
<evidence type="ECO:0000313" key="10">
    <source>
        <dbReference type="Proteomes" id="UP000694865"/>
    </source>
</evidence>
<dbReference type="InterPro" id="IPR011598">
    <property type="entry name" value="bHLH_dom"/>
</dbReference>
<feature type="region of interest" description="Disordered" evidence="7">
    <location>
        <begin position="445"/>
        <end position="532"/>
    </location>
</feature>
<evidence type="ECO:0000256" key="6">
    <source>
        <dbReference type="ARBA" id="ARBA00023242"/>
    </source>
</evidence>
<gene>
    <name evidence="11" type="primary">LOC100369556</name>
</gene>
<dbReference type="InterPro" id="IPR035965">
    <property type="entry name" value="PAS-like_dom_sf"/>
</dbReference>
<dbReference type="PROSITE" id="PS50112">
    <property type="entry name" value="PAS"/>
    <property type="match status" value="2"/>
</dbReference>
<protein>
    <submittedName>
        <fullName evidence="11">Neuronal PAS domain-containing protein 3-like</fullName>
    </submittedName>
</protein>
<feature type="domain" description="PAS" evidence="8">
    <location>
        <begin position="141"/>
        <end position="211"/>
    </location>
</feature>
<dbReference type="SUPFAM" id="SSF47459">
    <property type="entry name" value="HLH, helix-loop-helix DNA-binding domain"/>
    <property type="match status" value="1"/>
</dbReference>
<keyword evidence="10" id="KW-1185">Reference proteome</keyword>
<dbReference type="RefSeq" id="XP_006812392.1">
    <property type="nucleotide sequence ID" value="XM_006812329.1"/>
</dbReference>
<dbReference type="PANTHER" id="PTHR23043:SF26">
    <property type="entry name" value="PROTEIN TRACHEALESS"/>
    <property type="match status" value="1"/>
</dbReference>
<dbReference type="InterPro" id="IPR013767">
    <property type="entry name" value="PAS_fold"/>
</dbReference>
<accession>A0ABM0LXA1</accession>
<comment type="subcellular location">
    <subcellularLocation>
        <location evidence="1">Nucleus</location>
    </subcellularLocation>
</comment>
<feature type="domain" description="PAS" evidence="8">
    <location>
        <begin position="335"/>
        <end position="386"/>
    </location>
</feature>
<dbReference type="InterPro" id="IPR013655">
    <property type="entry name" value="PAS_fold_3"/>
</dbReference>
<feature type="region of interest" description="Disordered" evidence="7">
    <location>
        <begin position="207"/>
        <end position="244"/>
    </location>
</feature>
<dbReference type="SMART" id="SM00091">
    <property type="entry name" value="PAS"/>
    <property type="match status" value="2"/>
</dbReference>
<feature type="region of interest" description="Disordered" evidence="7">
    <location>
        <begin position="544"/>
        <end position="614"/>
    </location>
</feature>
<dbReference type="CDD" id="cd00130">
    <property type="entry name" value="PAS"/>
    <property type="match status" value="2"/>
</dbReference>
<sequence length="941" mass="103195">MLTCLEREARQARQEADYYSAAAYRPMQTPDLVENLCIIAIRKEKSRDAARSRRGKENYEFYELAKMLPLPAAITSQLDKASIIRLTISYLRMRDFTTQGDPPWQTLREGPPPNTSVSVLQKDFKIPRRRSASAIANEVFEHNHGSHLLQSLDGFLFILNNDGRFLYISETVSIYLGLSQVELTGSSAFDYVHPGDHAELAEQLGMKLPPKSSNSSGEAASGSGGSGSGSTASTPTVSSPIPLQGMTMTMSANPRYERSFFLRLKSTLTKRGVHIKSSGYKVVQISGRLRPRMILTHTQRQPITIIGFVALAHALPSPTINEIRIECDLFVCKANMDLKIAFCDSRISQFMDFTASDVLGKSFYDFLHAEDIAAMRDSHADLITKGQVVTGYYKWLTKTGGYIWMQTSCTVTCSKNTNDRVVVCINYILSPVEYKNCVMDISQLPNRPTDDTSESSDTSESEAGSSSDTDNEDVEQKDSSNDSEDSEQGNHGNKRNKVTQNNKHGSRKGKKRAKGARSKSNKKRRYETRQCDAVADKKHTVITDESTVQSETAKDSDSLSVESPVTEGMNYNGTNITASDEPIRRQGQTRKTDDITDVDSCDSHVSSTGAVNGGGDITSMLDGANCCTDQTPCIPSPPFDSSLGVKSEHHETDFQLESWDNPPNREITPEQTTLIDTPDSPFTRNHSVMIHRNMSHSPVSQTTLGAQDIPKSPFRKTSSISSPSTGIPESVLTPPATETTKSGFILPPVSSLTASVSTMMQQQQQHPNLTPPTTLSPMELMKDTYQHSETATSLSAISSAHASLLQNAKQSVINIHPHVLTTDSVTTAYAGMAPYANYSKYTYSPYGGMNLATHPAYQGNHYTHMSAYGNYAHSQETPIDLTYGSGYGSVQIVRPEVLQNATKQSYLSGSKSPYSSFVDAREQVGKLKASSDIPGSGQQKV</sequence>
<evidence type="ECO:0000259" key="8">
    <source>
        <dbReference type="PROSITE" id="PS50112"/>
    </source>
</evidence>
<dbReference type="Proteomes" id="UP000694865">
    <property type="component" value="Unplaced"/>
</dbReference>
<dbReference type="Pfam" id="PF23171">
    <property type="entry name" value="bHLH_HIF1A"/>
    <property type="match status" value="1"/>
</dbReference>
<dbReference type="InterPro" id="IPR000014">
    <property type="entry name" value="PAS"/>
</dbReference>
<feature type="compositionally biased region" description="Low complexity" evidence="7">
    <location>
        <begin position="212"/>
        <end position="221"/>
    </location>
</feature>
<feature type="region of interest" description="Disordered" evidence="7">
    <location>
        <begin position="654"/>
        <end position="680"/>
    </location>
</feature>
<dbReference type="PROSITE" id="PS50888">
    <property type="entry name" value="BHLH"/>
    <property type="match status" value="1"/>
</dbReference>
<dbReference type="GeneID" id="100369556"/>
<feature type="compositionally biased region" description="Low complexity" evidence="7">
    <location>
        <begin position="717"/>
        <end position="730"/>
    </location>
</feature>
<feature type="compositionally biased region" description="Polar residues" evidence="7">
    <location>
        <begin position="669"/>
        <end position="680"/>
    </location>
</feature>
<keyword evidence="6" id="KW-0539">Nucleus</keyword>
<dbReference type="Pfam" id="PF00989">
    <property type="entry name" value="PAS"/>
    <property type="match status" value="1"/>
</dbReference>
<dbReference type="SMART" id="SM00353">
    <property type="entry name" value="HLH"/>
    <property type="match status" value="1"/>
</dbReference>
<keyword evidence="2" id="KW-0677">Repeat</keyword>
<dbReference type="Gene3D" id="3.30.450.20">
    <property type="entry name" value="PAS domain"/>
    <property type="match status" value="2"/>
</dbReference>
<feature type="compositionally biased region" description="Low complexity" evidence="7">
    <location>
        <begin position="229"/>
        <end position="239"/>
    </location>
</feature>
<proteinExistence type="predicted"/>
<keyword evidence="4" id="KW-0238">DNA-binding</keyword>
<feature type="compositionally biased region" description="Acidic residues" evidence="7">
    <location>
        <begin position="451"/>
        <end position="460"/>
    </location>
</feature>
<evidence type="ECO:0000256" key="4">
    <source>
        <dbReference type="ARBA" id="ARBA00023125"/>
    </source>
</evidence>
<organism evidence="10 11">
    <name type="scientific">Saccoglossus kowalevskii</name>
    <name type="common">Acorn worm</name>
    <dbReference type="NCBI Taxonomy" id="10224"/>
    <lineage>
        <taxon>Eukaryota</taxon>
        <taxon>Metazoa</taxon>
        <taxon>Hemichordata</taxon>
        <taxon>Enteropneusta</taxon>
        <taxon>Harrimaniidae</taxon>
        <taxon>Saccoglossus</taxon>
    </lineage>
</organism>
<evidence type="ECO:0000313" key="11">
    <source>
        <dbReference type="RefSeq" id="XP_006812392.1"/>
    </source>
</evidence>
<feature type="domain" description="BHLH" evidence="9">
    <location>
        <begin position="41"/>
        <end position="94"/>
    </location>
</feature>
<feature type="compositionally biased region" description="Polar residues" evidence="7">
    <location>
        <begin position="558"/>
        <end position="578"/>
    </location>
</feature>